<name>J6ET53_TRIAS</name>
<dbReference type="KEGG" id="tasa:A1Q1_03319"/>
<dbReference type="InterPro" id="IPR006598">
    <property type="entry name" value="CAP10"/>
</dbReference>
<dbReference type="EMBL" id="ALBS01000229">
    <property type="protein sequence ID" value="EJT47744.1"/>
    <property type="molecule type" value="Genomic_DNA"/>
</dbReference>
<comment type="caution">
    <text evidence="2">The sequence shown here is derived from an EMBL/GenBank/DDBJ whole genome shotgun (WGS) entry which is preliminary data.</text>
</comment>
<dbReference type="PANTHER" id="PTHR12203">
    <property type="entry name" value="KDEL LYS-ASP-GLU-LEU CONTAINING - RELATED"/>
    <property type="match status" value="1"/>
</dbReference>
<dbReference type="PANTHER" id="PTHR12203:SF118">
    <property type="entry name" value="BETA-1,2-XYLOSYLTRANSFERASE 1"/>
    <property type="match status" value="1"/>
</dbReference>
<sequence>MARKAARNAVLLAVVLALTSLYLLFVLLDDYAQPLPIKVVARTPAQLPIAEDYKRAKEAVREQVLFKANLAISKGLTYGSDGIVRGWERLHKQFGKAGRERDEQHPIEQLIYRGKRRWEALLKRQSKDLASAVRAYEKRYFRPPPRGFDAWFRFCTENNVRIIDDYDQIEKDIGPWFGIAPDQFRKRVKNLEKVKHSYKITLYANGSSTLTGDRASSPRAQMQYDLIAPLASIIGSELSFQVSDHDRGNAIISEELRELLLSAAGRGSFVTEAELAKHEDDGQASLGIQFACSPSSLARRISIWRPQPALNDEPMSFIYDLREDAQMNFCNNPKLMRYHGAFSFPFARRAGMRPMFQLSKTAHNHEFKMPPLEGFELYEEHPYKVIPWEAKDDSRLFWRGTMTGDEYTQPQGNYRPHYNWRESHRIRLSFLVAPTSQDGREDEDRRWLWVRRGGEWTKASFPRSLLRNTYFDIGLIDKLHQCDEATCAQMRKELLFKPKTLRGSEAAYKYLLDVDGNGWSSRFRRLMAGGSVVLKSTVYPEWNTDWLVPFYHYVPVRNDYSDLTEIMAFFTGTPGTSEESKTEGRDDLGREIGENARRFVAEHWRWQDMQAYMLRLLLEYRRLMAENREREAFE</sequence>
<dbReference type="VEuPathDB" id="FungiDB:A1Q1_03319"/>
<dbReference type="Pfam" id="PF05686">
    <property type="entry name" value="Glyco_transf_90"/>
    <property type="match status" value="1"/>
</dbReference>
<dbReference type="SMART" id="SM00672">
    <property type="entry name" value="CAP10"/>
    <property type="match status" value="1"/>
</dbReference>
<dbReference type="AlphaFoldDB" id="J6ET53"/>
<evidence type="ECO:0000313" key="2">
    <source>
        <dbReference type="EMBL" id="EJT47744.1"/>
    </source>
</evidence>
<dbReference type="OrthoDB" id="541052at2759"/>
<reference evidence="2 3" key="1">
    <citation type="journal article" date="2012" name="Eukaryot. Cell">
        <title>Draft genome sequence of CBS 2479, the standard type strain of Trichosporon asahii.</title>
        <authorList>
            <person name="Yang R.Y."/>
            <person name="Li H.T."/>
            <person name="Zhu H."/>
            <person name="Zhou G.P."/>
            <person name="Wang M."/>
            <person name="Wang L."/>
        </authorList>
    </citation>
    <scope>NUCLEOTIDE SEQUENCE [LARGE SCALE GENOMIC DNA]</scope>
    <source>
        <strain evidence="3">ATCC 90039 / CBS 2479 / JCM 2466 / KCTC 7840 / NCYC 2677 / UAMH 7654</strain>
    </source>
</reference>
<organism evidence="2 3">
    <name type="scientific">Trichosporon asahii var. asahii (strain ATCC 90039 / CBS 2479 / JCM 2466 / KCTC 7840 / NBRC 103889/ NCYC 2677 / UAMH 7654)</name>
    <name type="common">Yeast</name>
    <dbReference type="NCBI Taxonomy" id="1186058"/>
    <lineage>
        <taxon>Eukaryota</taxon>
        <taxon>Fungi</taxon>
        <taxon>Dikarya</taxon>
        <taxon>Basidiomycota</taxon>
        <taxon>Agaricomycotina</taxon>
        <taxon>Tremellomycetes</taxon>
        <taxon>Trichosporonales</taxon>
        <taxon>Trichosporonaceae</taxon>
        <taxon>Trichosporon</taxon>
    </lineage>
</organism>
<feature type="domain" description="Glycosyl transferase CAP10" evidence="1">
    <location>
        <begin position="342"/>
        <end position="627"/>
    </location>
</feature>
<evidence type="ECO:0000259" key="1">
    <source>
        <dbReference type="SMART" id="SM00672"/>
    </source>
</evidence>
<dbReference type="GeneID" id="25986832"/>
<protein>
    <submittedName>
        <fullName evidence="2">CAP1p</fullName>
    </submittedName>
</protein>
<dbReference type="InterPro" id="IPR051091">
    <property type="entry name" value="O-Glucosyltr/Glycosyltrsf_90"/>
</dbReference>
<gene>
    <name evidence="2" type="ORF">A1Q1_03319</name>
</gene>
<evidence type="ECO:0000313" key="3">
    <source>
        <dbReference type="Proteomes" id="UP000002748"/>
    </source>
</evidence>
<dbReference type="RefSeq" id="XP_014178626.1">
    <property type="nucleotide sequence ID" value="XM_014323151.1"/>
</dbReference>
<dbReference type="Proteomes" id="UP000002748">
    <property type="component" value="Unassembled WGS sequence"/>
</dbReference>
<proteinExistence type="predicted"/>
<accession>J6ET53</accession>
<dbReference type="HOGENOM" id="CLU_005027_3_2_1"/>